<comment type="caution">
    <text evidence="1">The sequence shown here is derived from an EMBL/GenBank/DDBJ whole genome shotgun (WGS) entry which is preliminary data.</text>
</comment>
<evidence type="ECO:0000313" key="1">
    <source>
        <dbReference type="EMBL" id="EGQ76157.1"/>
    </source>
</evidence>
<dbReference type="EMBL" id="AFQD01000648">
    <property type="protein sequence ID" value="EGQ76157.1"/>
    <property type="molecule type" value="Genomic_DNA"/>
</dbReference>
<name>F9ERS9_9FUSO</name>
<dbReference type="Proteomes" id="UP000005392">
    <property type="component" value="Unassembled WGS sequence"/>
</dbReference>
<dbReference type="STRING" id="76859.RN98_06045"/>
<sequence>TGKKILGEYLNYMGIILKNLLFTYNPKKLIICGELSQYGNYLLDDILNIVYEKNHIFYRGRETISFSNFKGSSSIIGAALFPIVDNLM</sequence>
<dbReference type="SUPFAM" id="SSF53067">
    <property type="entry name" value="Actin-like ATPase domain"/>
    <property type="match status" value="1"/>
</dbReference>
<accession>F9ERS9</accession>
<dbReference type="Gene3D" id="3.30.420.40">
    <property type="match status" value="1"/>
</dbReference>
<dbReference type="AlphaFoldDB" id="F9ERS9"/>
<keyword evidence="2" id="KW-1185">Reference proteome</keyword>
<organism evidence="1 2">
    <name type="scientific">Fusobacterium animalis ATCC 51191</name>
    <dbReference type="NCBI Taxonomy" id="997347"/>
    <lineage>
        <taxon>Bacteria</taxon>
        <taxon>Fusobacteriati</taxon>
        <taxon>Fusobacteriota</taxon>
        <taxon>Fusobacteriia</taxon>
        <taxon>Fusobacteriales</taxon>
        <taxon>Fusobacteriaceae</taxon>
        <taxon>Fusobacterium</taxon>
    </lineage>
</organism>
<reference evidence="1 2" key="1">
    <citation type="submission" date="2011-05" db="EMBL/GenBank/DDBJ databases">
        <authorList>
            <person name="Muzny D."/>
            <person name="Qin X."/>
            <person name="Deng J."/>
            <person name="Jiang H."/>
            <person name="Liu Y."/>
            <person name="Qu J."/>
            <person name="Song X.-Z."/>
            <person name="Zhang L."/>
            <person name="Thornton R."/>
            <person name="Coyle M."/>
            <person name="Francisco L."/>
            <person name="Jackson L."/>
            <person name="Javaid M."/>
            <person name="Korchina V."/>
            <person name="Kovar C."/>
            <person name="Mata R."/>
            <person name="Mathew T."/>
            <person name="Ngo R."/>
            <person name="Nguyen L."/>
            <person name="Nguyen N."/>
            <person name="Okwuonu G."/>
            <person name="Ongeri F."/>
            <person name="Pham C."/>
            <person name="Simmons D."/>
            <person name="Wilczek-Boney K."/>
            <person name="Hale W."/>
            <person name="Jakkamsetti A."/>
            <person name="Pham P."/>
            <person name="Ruth R."/>
            <person name="San Lucas F."/>
            <person name="Warren J."/>
            <person name="Zhang J."/>
            <person name="Zhao Z."/>
            <person name="Zhou C."/>
            <person name="Zhu D."/>
            <person name="Lee S."/>
            <person name="Bess C."/>
            <person name="Blankenburg K."/>
            <person name="Forbes L."/>
            <person name="Fu Q."/>
            <person name="Gubbala S."/>
            <person name="Hirani K."/>
            <person name="Jayaseelan J.C."/>
            <person name="Lara F."/>
            <person name="Munidasa M."/>
            <person name="Palculict T."/>
            <person name="Patil S."/>
            <person name="Pu L.-L."/>
            <person name="Saada N."/>
            <person name="Tang L."/>
            <person name="Weissenberger G."/>
            <person name="Zhu Y."/>
            <person name="Hemphill L."/>
            <person name="Shang Y."/>
            <person name="Youmans B."/>
            <person name="Ayvaz T."/>
            <person name="Ross M."/>
            <person name="Santibanez J."/>
            <person name="Aqrawi P."/>
            <person name="Gross S."/>
            <person name="Joshi V."/>
            <person name="Fowler G."/>
            <person name="Nazareth L."/>
            <person name="Reid J."/>
            <person name="Worley K."/>
            <person name="Petrosino J."/>
            <person name="Highlander S."/>
            <person name="Gibbs R."/>
        </authorList>
    </citation>
    <scope>NUCLEOTIDE SEQUENCE [LARGE SCALE GENOMIC DNA]</scope>
    <source>
        <strain evidence="1 2">ATCC 51191</strain>
    </source>
</reference>
<dbReference type="HOGENOM" id="CLU_2474132_0_0_0"/>
<dbReference type="InterPro" id="IPR043129">
    <property type="entry name" value="ATPase_NBD"/>
</dbReference>
<proteinExistence type="predicted"/>
<dbReference type="PATRIC" id="fig|997347.4.peg.2320"/>
<gene>
    <name evidence="1" type="primary">xylR</name>
    <name evidence="1" type="ORF">HMPREF9094_2634</name>
</gene>
<evidence type="ECO:0000313" key="2">
    <source>
        <dbReference type="Proteomes" id="UP000005392"/>
    </source>
</evidence>
<feature type="non-terminal residue" evidence="1">
    <location>
        <position position="1"/>
    </location>
</feature>
<protein>
    <submittedName>
        <fullName evidence="1">Xylose repressor</fullName>
    </submittedName>
</protein>